<evidence type="ECO:0000256" key="7">
    <source>
        <dbReference type="SAM" id="SignalP"/>
    </source>
</evidence>
<evidence type="ECO:0000256" key="3">
    <source>
        <dbReference type="ARBA" id="ARBA00022729"/>
    </source>
</evidence>
<dbReference type="Gene3D" id="1.10.4030.10">
    <property type="entry name" value="Porin chaperone SurA, peptide-binding domain"/>
    <property type="match status" value="1"/>
</dbReference>
<evidence type="ECO:0000256" key="4">
    <source>
        <dbReference type="ARBA" id="ARBA00023110"/>
    </source>
</evidence>
<dbReference type="Proteomes" id="UP000184148">
    <property type="component" value="Unassembled WGS sequence"/>
</dbReference>
<accession>A0A1M5BAH1</accession>
<dbReference type="PROSITE" id="PS50198">
    <property type="entry name" value="PPIC_PPIASE_2"/>
    <property type="match status" value="1"/>
</dbReference>
<dbReference type="AlphaFoldDB" id="A0A1M5BAH1"/>
<dbReference type="EMBL" id="FQUY01000021">
    <property type="protein sequence ID" value="SHF39182.1"/>
    <property type="molecule type" value="Genomic_DNA"/>
</dbReference>
<evidence type="ECO:0000313" key="9">
    <source>
        <dbReference type="EMBL" id="SHF39182.1"/>
    </source>
</evidence>
<dbReference type="PROSITE" id="PS51257">
    <property type="entry name" value="PROKAR_LIPOPROTEIN"/>
    <property type="match status" value="1"/>
</dbReference>
<reference evidence="10" key="1">
    <citation type="submission" date="2016-11" db="EMBL/GenBank/DDBJ databases">
        <authorList>
            <person name="Varghese N."/>
            <person name="Submissions S."/>
        </authorList>
    </citation>
    <scope>NUCLEOTIDE SEQUENCE [LARGE SCALE GENOMIC DNA]</scope>
    <source>
        <strain evidence="10">DSM 12395</strain>
    </source>
</reference>
<evidence type="ECO:0000256" key="2">
    <source>
        <dbReference type="ARBA" id="ARBA00013194"/>
    </source>
</evidence>
<dbReference type="InterPro" id="IPR000297">
    <property type="entry name" value="PPIase_PpiC"/>
</dbReference>
<feature type="signal peptide" evidence="7">
    <location>
        <begin position="1"/>
        <end position="25"/>
    </location>
</feature>
<protein>
    <recommendedName>
        <fullName evidence="2">peptidylprolyl isomerase</fullName>
        <ecNumber evidence="2">5.2.1.8</ecNumber>
    </recommendedName>
</protein>
<keyword evidence="5 6" id="KW-0413">Isomerase</keyword>
<dbReference type="EC" id="5.2.1.8" evidence="2"/>
<name>A0A1M5BAH1_9FIRM</name>
<dbReference type="SUPFAM" id="SSF109998">
    <property type="entry name" value="Triger factor/SurA peptide-binding domain-like"/>
    <property type="match status" value="1"/>
</dbReference>
<comment type="catalytic activity">
    <reaction evidence="1">
        <text>[protein]-peptidylproline (omega=180) = [protein]-peptidylproline (omega=0)</text>
        <dbReference type="Rhea" id="RHEA:16237"/>
        <dbReference type="Rhea" id="RHEA-COMP:10747"/>
        <dbReference type="Rhea" id="RHEA-COMP:10748"/>
        <dbReference type="ChEBI" id="CHEBI:83833"/>
        <dbReference type="ChEBI" id="CHEBI:83834"/>
        <dbReference type="EC" id="5.2.1.8"/>
    </reaction>
</comment>
<dbReference type="InterPro" id="IPR027304">
    <property type="entry name" value="Trigger_fact/SurA_dom_sf"/>
</dbReference>
<dbReference type="Pfam" id="PF13624">
    <property type="entry name" value="SurA_N_3"/>
    <property type="match status" value="1"/>
</dbReference>
<evidence type="ECO:0000256" key="1">
    <source>
        <dbReference type="ARBA" id="ARBA00000971"/>
    </source>
</evidence>
<organism evidence="9 10">
    <name type="scientific">Desulforamulus putei DSM 12395</name>
    <dbReference type="NCBI Taxonomy" id="1121429"/>
    <lineage>
        <taxon>Bacteria</taxon>
        <taxon>Bacillati</taxon>
        <taxon>Bacillota</taxon>
        <taxon>Clostridia</taxon>
        <taxon>Eubacteriales</taxon>
        <taxon>Peptococcaceae</taxon>
        <taxon>Desulforamulus</taxon>
    </lineage>
</organism>
<gene>
    <name evidence="9" type="ORF">SAMN02745133_02525</name>
</gene>
<keyword evidence="10" id="KW-1185">Reference proteome</keyword>
<proteinExistence type="predicted"/>
<evidence type="ECO:0000313" key="10">
    <source>
        <dbReference type="Proteomes" id="UP000184148"/>
    </source>
</evidence>
<sequence length="342" mass="37964">MVKNKFFRVGLPLLLSLALFLTGCANNKANVAAIVNGQEITRQELDKRVNAAAKQFGIDLNSQENKEMKAQIEQGILDELIEQKLIIQEAEKQKLMPAKEEVDKELNEIKASLGKEEDFKKALEEAKMTEQDVRDNIVLKHAYTKLYEKVTADVKKPTEEEIVKFYNEHKDMEPIGTPERLEVKHMLFAVDSKLPNVPKRTDKEALEAAKLALAEVTQKGRDFAAVARELSDDLGTRESGGSYTIDRGAGTTDPAFEKAAAALKPGEITREPVKSAYGYHIIKLEKILPATQKSLDEVKGSIAAQLEGEAKQAKFSQFIDGLRKNATIENKIAPKTGDSSKK</sequence>
<dbReference type="SUPFAM" id="SSF54534">
    <property type="entry name" value="FKBP-like"/>
    <property type="match status" value="1"/>
</dbReference>
<dbReference type="PANTHER" id="PTHR47245:SF1">
    <property type="entry name" value="FOLDASE PROTEIN PRSA"/>
    <property type="match status" value="1"/>
</dbReference>
<dbReference type="STRING" id="1121429.SAMN02745133_02525"/>
<feature type="chain" id="PRO_5013336378" description="peptidylprolyl isomerase" evidence="7">
    <location>
        <begin position="26"/>
        <end position="342"/>
    </location>
</feature>
<dbReference type="InterPro" id="IPR046357">
    <property type="entry name" value="PPIase_dom_sf"/>
</dbReference>
<evidence type="ECO:0000259" key="8">
    <source>
        <dbReference type="PROSITE" id="PS50198"/>
    </source>
</evidence>
<dbReference type="GO" id="GO:0003755">
    <property type="term" value="F:peptidyl-prolyl cis-trans isomerase activity"/>
    <property type="evidence" value="ECO:0007669"/>
    <property type="project" value="UniProtKB-KW"/>
</dbReference>
<keyword evidence="4 6" id="KW-0697">Rotamase</keyword>
<dbReference type="InterPro" id="IPR050245">
    <property type="entry name" value="PrsA_foldase"/>
</dbReference>
<dbReference type="PANTHER" id="PTHR47245">
    <property type="entry name" value="PEPTIDYLPROLYL ISOMERASE"/>
    <property type="match status" value="1"/>
</dbReference>
<dbReference type="Gene3D" id="3.10.50.40">
    <property type="match status" value="1"/>
</dbReference>
<keyword evidence="3 7" id="KW-0732">Signal</keyword>
<evidence type="ECO:0000256" key="5">
    <source>
        <dbReference type="ARBA" id="ARBA00023235"/>
    </source>
</evidence>
<dbReference type="Pfam" id="PF00639">
    <property type="entry name" value="Rotamase"/>
    <property type="match status" value="1"/>
</dbReference>
<feature type="domain" description="PpiC" evidence="8">
    <location>
        <begin position="178"/>
        <end position="286"/>
    </location>
</feature>
<evidence type="ECO:0000256" key="6">
    <source>
        <dbReference type="PROSITE-ProRule" id="PRU00278"/>
    </source>
</evidence>